<gene>
    <name evidence="1" type="ORF">AB406_1935</name>
</gene>
<accession>A0A1S7DUU0</accession>
<dbReference type="EMBL" id="CP011859">
    <property type="protein sequence ID" value="AQY22876.1"/>
    <property type="molecule type" value="Genomic_DNA"/>
</dbReference>
<dbReference type="Proteomes" id="UP000189883">
    <property type="component" value="Chromosome"/>
</dbReference>
<sequence>MKLSEFKKVLATLSRIDFQTPNGDFIPPHFHITEVGQITKDFIDCGGTVRKEKRVNFQLWTATDYDHRLTPEKLLDIITLSEKQLQLTDEEIEVEYQGESIQKFGLDFQGNHFVLTTKQTDCLAPNKCGIPTEKPKLKLSELQNKTNCCDPSSGCC</sequence>
<protein>
    <submittedName>
        <fullName evidence="1">Uncharacterized protein</fullName>
    </submittedName>
</protein>
<dbReference type="AlphaFoldDB" id="A0A1S7DUU0"/>
<dbReference type="RefSeq" id="WP_079208032.1">
    <property type="nucleotide sequence ID" value="NZ_CP011859.1"/>
</dbReference>
<dbReference type="Pfam" id="PF20001">
    <property type="entry name" value="DUF6428"/>
    <property type="match status" value="1"/>
</dbReference>
<evidence type="ECO:0000313" key="2">
    <source>
        <dbReference type="Proteomes" id="UP000189883"/>
    </source>
</evidence>
<organism evidence="1 2">
    <name type="scientific">Riemerella anatipestifer</name>
    <name type="common">Moraxella anatipestifer</name>
    <dbReference type="NCBI Taxonomy" id="34085"/>
    <lineage>
        <taxon>Bacteria</taxon>
        <taxon>Pseudomonadati</taxon>
        <taxon>Bacteroidota</taxon>
        <taxon>Flavobacteriia</taxon>
        <taxon>Flavobacteriales</taxon>
        <taxon>Weeksellaceae</taxon>
        <taxon>Riemerella</taxon>
    </lineage>
</organism>
<name>A0A1S7DUU0_RIEAN</name>
<evidence type="ECO:0000313" key="1">
    <source>
        <dbReference type="EMBL" id="AQY22876.1"/>
    </source>
</evidence>
<proteinExistence type="predicted"/>
<reference evidence="1 2" key="1">
    <citation type="submission" date="2015-06" db="EMBL/GenBank/DDBJ databases">
        <title>R. anatipestifer strain HXb2 is the most virulent strain so far, and the genome sequence would help us uncover the pathogenesis.</title>
        <authorList>
            <person name="Hu Q."/>
            <person name="Qi J."/>
            <person name="Bo H."/>
            <person name="Liu G."/>
            <person name="Tao M."/>
            <person name="Ding Y."/>
            <person name="Xue Y."/>
        </authorList>
    </citation>
    <scope>NUCLEOTIDE SEQUENCE [LARGE SCALE GENOMIC DNA]</scope>
    <source>
        <strain evidence="1 2">HXb2</strain>
    </source>
</reference>
<dbReference type="InterPro" id="IPR045534">
    <property type="entry name" value="DUF6428"/>
</dbReference>